<evidence type="ECO:0000313" key="3">
    <source>
        <dbReference type="Proteomes" id="UP001159364"/>
    </source>
</evidence>
<evidence type="ECO:0000313" key="2">
    <source>
        <dbReference type="EMBL" id="KAJ8768232.1"/>
    </source>
</evidence>
<gene>
    <name evidence="2" type="ORF">K2173_021172</name>
</gene>
<name>A0AAV8TMP9_9ROSI</name>
<accession>A0AAV8TMP9</accession>
<comment type="caution">
    <text evidence="2">The sequence shown here is derived from an EMBL/GenBank/DDBJ whole genome shotgun (WGS) entry which is preliminary data.</text>
</comment>
<dbReference type="Pfam" id="PF14223">
    <property type="entry name" value="Retrotran_gag_2"/>
    <property type="match status" value="1"/>
</dbReference>
<dbReference type="PANTHER" id="PTHR11439:SF517">
    <property type="entry name" value="CYSTEINE-RICH RLK (RECEPTOR-LIKE PROTEIN KINASE) 8"/>
    <property type="match status" value="1"/>
</dbReference>
<dbReference type="Pfam" id="PF07727">
    <property type="entry name" value="RVT_2"/>
    <property type="match status" value="2"/>
</dbReference>
<dbReference type="EMBL" id="JAIWQS010000004">
    <property type="protein sequence ID" value="KAJ8768232.1"/>
    <property type="molecule type" value="Genomic_DNA"/>
</dbReference>
<feature type="domain" description="Reverse transcriptase Ty1/copia-type" evidence="1">
    <location>
        <begin position="173"/>
        <end position="223"/>
    </location>
</feature>
<keyword evidence="3" id="KW-1185">Reference proteome</keyword>
<dbReference type="AlphaFoldDB" id="A0AAV8TMP9"/>
<dbReference type="Proteomes" id="UP001159364">
    <property type="component" value="Linkage Group LG04"/>
</dbReference>
<evidence type="ECO:0000259" key="1">
    <source>
        <dbReference type="Pfam" id="PF07727"/>
    </source>
</evidence>
<reference evidence="2 3" key="1">
    <citation type="submission" date="2021-09" db="EMBL/GenBank/DDBJ databases">
        <title>Genomic insights and catalytic innovation underlie evolution of tropane alkaloids biosynthesis.</title>
        <authorList>
            <person name="Wang Y.-J."/>
            <person name="Tian T."/>
            <person name="Huang J.-P."/>
            <person name="Huang S.-X."/>
        </authorList>
    </citation>
    <scope>NUCLEOTIDE SEQUENCE [LARGE SCALE GENOMIC DNA]</scope>
    <source>
        <strain evidence="2">KIB-2018</strain>
        <tissue evidence="2">Leaf</tissue>
    </source>
</reference>
<sequence>MKVKYQGNARVQRAQLQTLRRDFELLEMRPGETVNDYFGRVMVVSNDMRNCGEDMPDVKIVEKILRTLTEKEAIPKRSQWCASKKLQLIHDDICEPITPSSNNPCSFEEAAVEEKWRKAMDCEMESIEKNGTWQLTSLPVGAKKIGVKWVFKTKLNENGEVDKYKARLVAKGGKKLLIVSLYVDDLIFTGNDIYMFEKFKNSMKDEFEMTDLGRMKYFLAKRVLRYLKGTVSLGLFYKRGDATELVAYTDSDYAGDINDRRSTSVSWASKKQPVVTLSTTEAKFVAAASCACQCVWMQKILEQLGCLQRQPTTILCDNCSTIKLSKNPVLHGRSKHIDVRFHFLRDLTKKEVVRLVHCGTKEQVADIMTKPLKLDVFIKLREELGVCEVPLGLN</sequence>
<dbReference type="InterPro" id="IPR013103">
    <property type="entry name" value="RVT_2"/>
</dbReference>
<organism evidence="2 3">
    <name type="scientific">Erythroxylum novogranatense</name>
    <dbReference type="NCBI Taxonomy" id="1862640"/>
    <lineage>
        <taxon>Eukaryota</taxon>
        <taxon>Viridiplantae</taxon>
        <taxon>Streptophyta</taxon>
        <taxon>Embryophyta</taxon>
        <taxon>Tracheophyta</taxon>
        <taxon>Spermatophyta</taxon>
        <taxon>Magnoliopsida</taxon>
        <taxon>eudicotyledons</taxon>
        <taxon>Gunneridae</taxon>
        <taxon>Pentapetalae</taxon>
        <taxon>rosids</taxon>
        <taxon>fabids</taxon>
        <taxon>Malpighiales</taxon>
        <taxon>Erythroxylaceae</taxon>
        <taxon>Erythroxylum</taxon>
    </lineage>
</organism>
<proteinExistence type="predicted"/>
<feature type="domain" description="Reverse transcriptase Ty1/copia-type" evidence="1">
    <location>
        <begin position="130"/>
        <end position="172"/>
    </location>
</feature>
<dbReference type="CDD" id="cd09272">
    <property type="entry name" value="RNase_HI_RT_Ty1"/>
    <property type="match status" value="1"/>
</dbReference>
<dbReference type="PANTHER" id="PTHR11439">
    <property type="entry name" value="GAG-POL-RELATED RETROTRANSPOSON"/>
    <property type="match status" value="1"/>
</dbReference>
<protein>
    <recommendedName>
        <fullName evidence="1">Reverse transcriptase Ty1/copia-type domain-containing protein</fullName>
    </recommendedName>
</protein>